<evidence type="ECO:0000313" key="1">
    <source>
        <dbReference type="EMBL" id="MBU3843091.1"/>
    </source>
</evidence>
<dbReference type="EMBL" id="JAHLFN010000076">
    <property type="protein sequence ID" value="MBU3843091.1"/>
    <property type="molecule type" value="Genomic_DNA"/>
</dbReference>
<protein>
    <recommendedName>
        <fullName evidence="3">Phage protein</fullName>
    </recommendedName>
</protein>
<accession>A0A9E2KZD2</accession>
<reference evidence="1" key="2">
    <citation type="submission" date="2021-04" db="EMBL/GenBank/DDBJ databases">
        <authorList>
            <person name="Gilroy R."/>
        </authorList>
    </citation>
    <scope>NUCLEOTIDE SEQUENCE</scope>
    <source>
        <strain evidence="1">A6-441</strain>
    </source>
</reference>
<sequence>MALYDDVVNRLGMFNCEVAEEQKKAIQYLIKKTLSSINNYTNQNYNEENIPYGIYYIVVDKVAGEYLQAKRVTGNLEGYDFTPLIKDIQEGDTKIGYSTSLSQADLIDKAIDFLINGKDEELIKYRRLAW</sequence>
<gene>
    <name evidence="1" type="ORF">IAA47_08960</name>
</gene>
<evidence type="ECO:0008006" key="3">
    <source>
        <dbReference type="Google" id="ProtNLM"/>
    </source>
</evidence>
<name>A0A9E2KZD2_9FUSO</name>
<dbReference type="AlphaFoldDB" id="A0A9E2KZD2"/>
<proteinExistence type="predicted"/>
<dbReference type="Proteomes" id="UP000724657">
    <property type="component" value="Unassembled WGS sequence"/>
</dbReference>
<reference evidence="1" key="1">
    <citation type="journal article" date="2021" name="PeerJ">
        <title>Extensive microbial diversity within the chicken gut microbiome revealed by metagenomics and culture.</title>
        <authorList>
            <person name="Gilroy R."/>
            <person name="Ravi A."/>
            <person name="Getino M."/>
            <person name="Pursley I."/>
            <person name="Horton D.L."/>
            <person name="Alikhan N.F."/>
            <person name="Baker D."/>
            <person name="Gharbi K."/>
            <person name="Hall N."/>
            <person name="Watson M."/>
            <person name="Adriaenssens E.M."/>
            <person name="Foster-Nyarko E."/>
            <person name="Jarju S."/>
            <person name="Secka A."/>
            <person name="Antonio M."/>
            <person name="Oren A."/>
            <person name="Chaudhuri R.R."/>
            <person name="La Ragione R."/>
            <person name="Hildebrand F."/>
            <person name="Pallen M.J."/>
        </authorList>
    </citation>
    <scope>NUCLEOTIDE SEQUENCE</scope>
    <source>
        <strain evidence="1">A6-441</strain>
    </source>
</reference>
<organism evidence="1 2">
    <name type="scientific">Candidatus Fusobacterium pullicola</name>
    <dbReference type="NCBI Taxonomy" id="2838601"/>
    <lineage>
        <taxon>Bacteria</taxon>
        <taxon>Fusobacteriati</taxon>
        <taxon>Fusobacteriota</taxon>
        <taxon>Fusobacteriia</taxon>
        <taxon>Fusobacteriales</taxon>
        <taxon>Fusobacteriaceae</taxon>
        <taxon>Fusobacterium</taxon>
    </lineage>
</organism>
<evidence type="ECO:0000313" key="2">
    <source>
        <dbReference type="Proteomes" id="UP000724657"/>
    </source>
</evidence>
<comment type="caution">
    <text evidence="1">The sequence shown here is derived from an EMBL/GenBank/DDBJ whole genome shotgun (WGS) entry which is preliminary data.</text>
</comment>